<organism evidence="1 2">
    <name type="scientific">Corynebacterium striatum</name>
    <dbReference type="NCBI Taxonomy" id="43770"/>
    <lineage>
        <taxon>Bacteria</taxon>
        <taxon>Bacillati</taxon>
        <taxon>Actinomycetota</taxon>
        <taxon>Actinomycetes</taxon>
        <taxon>Mycobacteriales</taxon>
        <taxon>Corynebacteriaceae</taxon>
        <taxon>Corynebacterium</taxon>
    </lineage>
</organism>
<sequence>MSWSMDPSPLTNSHKVRKIDVVKRSALYATVQEYLAPDIKVEGAVEHISHK</sequence>
<dbReference type="EMBL" id="BJLD01000002">
    <property type="protein sequence ID" value="GEA43823.1"/>
    <property type="molecule type" value="Genomic_DNA"/>
</dbReference>
<evidence type="ECO:0000313" key="2">
    <source>
        <dbReference type="Proteomes" id="UP000315234"/>
    </source>
</evidence>
<dbReference type="Proteomes" id="UP000315234">
    <property type="component" value="Unassembled WGS sequence"/>
</dbReference>
<evidence type="ECO:0000313" key="1">
    <source>
        <dbReference type="EMBL" id="GEA43823.1"/>
    </source>
</evidence>
<comment type="caution">
    <text evidence="1">The sequence shown here is derived from an EMBL/GenBank/DDBJ whole genome shotgun (WGS) entry which is preliminary data.</text>
</comment>
<protein>
    <submittedName>
        <fullName evidence="1">Uncharacterized protein</fullName>
    </submittedName>
</protein>
<gene>
    <name evidence="1" type="ORF">Cst04h_19930</name>
</gene>
<accession>A0AAN5KIZ4</accession>
<dbReference type="AlphaFoldDB" id="A0AAN5KIZ4"/>
<dbReference type="RefSeq" id="WP_155115466.1">
    <property type="nucleotide sequence ID" value="NZ_BJLD01000002.1"/>
</dbReference>
<proteinExistence type="predicted"/>
<reference evidence="1 2" key="1">
    <citation type="submission" date="2019-06" db="EMBL/GenBank/DDBJ databases">
        <title>Draft genome sequence of Corynebacterium striatum NBRC 15291.</title>
        <authorList>
            <person name="Miura T."/>
            <person name="Furukawa M."/>
            <person name="Shimamura M."/>
            <person name="Ohyama Y."/>
            <person name="Yamazoe A."/>
            <person name="Kawasaki H."/>
        </authorList>
    </citation>
    <scope>NUCLEOTIDE SEQUENCE [LARGE SCALE GENOMIC DNA]</scope>
    <source>
        <strain evidence="1 2">NBRC 15291</strain>
    </source>
</reference>
<name>A0AAN5KIZ4_CORST</name>